<evidence type="ECO:0000313" key="1">
    <source>
        <dbReference type="EMBL" id="MBW77629.1"/>
    </source>
</evidence>
<accession>A0A2M4DJB1</accession>
<organism evidence="1">
    <name type="scientific">Anopheles darlingi</name>
    <name type="common">Mosquito</name>
    <dbReference type="NCBI Taxonomy" id="43151"/>
    <lineage>
        <taxon>Eukaryota</taxon>
        <taxon>Metazoa</taxon>
        <taxon>Ecdysozoa</taxon>
        <taxon>Arthropoda</taxon>
        <taxon>Hexapoda</taxon>
        <taxon>Insecta</taxon>
        <taxon>Pterygota</taxon>
        <taxon>Neoptera</taxon>
        <taxon>Endopterygota</taxon>
        <taxon>Diptera</taxon>
        <taxon>Nematocera</taxon>
        <taxon>Culicoidea</taxon>
        <taxon>Culicidae</taxon>
        <taxon>Anophelinae</taxon>
        <taxon>Anopheles</taxon>
    </lineage>
</organism>
<protein>
    <submittedName>
        <fullName evidence="1">Putative secreted protein</fullName>
    </submittedName>
</protein>
<proteinExistence type="predicted"/>
<reference evidence="1" key="1">
    <citation type="submission" date="2018-01" db="EMBL/GenBank/DDBJ databases">
        <title>An insight into the sialome of Amazonian anophelines.</title>
        <authorList>
            <person name="Ribeiro J.M."/>
            <person name="Scarpassa V."/>
            <person name="Calvo E."/>
        </authorList>
    </citation>
    <scope>NUCLEOTIDE SEQUENCE</scope>
</reference>
<name>A0A2M4DJB1_ANODA</name>
<sequence>MIVVRTEAVVCVRVFQVFFIFRILPLGLSVSDAQILLATRGEPTSSQKSPCFYLISTCSAHHSRPPTSGALRISSR</sequence>
<dbReference type="AlphaFoldDB" id="A0A2M4DJB1"/>
<dbReference type="EMBL" id="GGFL01013451">
    <property type="protein sequence ID" value="MBW77629.1"/>
    <property type="molecule type" value="Transcribed_RNA"/>
</dbReference>